<organism evidence="7 8">
    <name type="scientific">Amborella trichopoda</name>
    <dbReference type="NCBI Taxonomy" id="13333"/>
    <lineage>
        <taxon>Eukaryota</taxon>
        <taxon>Viridiplantae</taxon>
        <taxon>Streptophyta</taxon>
        <taxon>Embryophyta</taxon>
        <taxon>Tracheophyta</taxon>
        <taxon>Spermatophyta</taxon>
        <taxon>Magnoliopsida</taxon>
        <taxon>Amborellales</taxon>
        <taxon>Amborellaceae</taxon>
        <taxon>Amborella</taxon>
    </lineage>
</organism>
<evidence type="ECO:0000256" key="4">
    <source>
        <dbReference type="ARBA" id="ARBA00022729"/>
    </source>
</evidence>
<evidence type="ECO:0000313" key="7">
    <source>
        <dbReference type="EMBL" id="ERN15506.1"/>
    </source>
</evidence>
<keyword evidence="8" id="KW-1185">Reference proteome</keyword>
<evidence type="ECO:0000256" key="5">
    <source>
        <dbReference type="ARBA" id="ARBA00023591"/>
    </source>
</evidence>
<dbReference type="EMBL" id="KI392502">
    <property type="protein sequence ID" value="ERN15506.1"/>
    <property type="molecule type" value="Genomic_DNA"/>
</dbReference>
<accession>U5CQQ4</accession>
<dbReference type="PANTHER" id="PTHR31279">
    <property type="entry name" value="PROTEIN EXORDIUM-LIKE 5"/>
    <property type="match status" value="1"/>
</dbReference>
<reference evidence="8" key="1">
    <citation type="journal article" date="2013" name="Science">
        <title>The Amborella genome and the evolution of flowering plants.</title>
        <authorList>
            <consortium name="Amborella Genome Project"/>
        </authorList>
    </citation>
    <scope>NUCLEOTIDE SEQUENCE [LARGE SCALE GENOMIC DNA]</scope>
</reference>
<evidence type="ECO:0000256" key="2">
    <source>
        <dbReference type="ARBA" id="ARBA00022523"/>
    </source>
</evidence>
<keyword evidence="2" id="KW-0052">Apoplast</keyword>
<dbReference type="InterPro" id="IPR006766">
    <property type="entry name" value="EXORDIUM-like"/>
</dbReference>
<dbReference type="OrthoDB" id="2017091at2759"/>
<comment type="similarity">
    <text evidence="5">Belongs to the EXORDIUM family.</text>
</comment>
<keyword evidence="3" id="KW-0964">Secreted</keyword>
<dbReference type="Gramene" id="ERN15506">
    <property type="protein sequence ID" value="ERN15506"/>
    <property type="gene ID" value="AMTR_s00048p00063790"/>
</dbReference>
<dbReference type="GO" id="GO:0048046">
    <property type="term" value="C:apoplast"/>
    <property type="evidence" value="ECO:0007669"/>
    <property type="project" value="UniProtKB-SubCell"/>
</dbReference>
<dbReference type="HOGENOM" id="CLU_053777_1_0_1"/>
<name>U5CQQ4_AMBTC</name>
<proteinExistence type="inferred from homology"/>
<dbReference type="Proteomes" id="UP000017836">
    <property type="component" value="Unassembled WGS sequence"/>
</dbReference>
<dbReference type="KEGG" id="atr:18443795"/>
<feature type="chain" id="PRO_5004658266" evidence="6">
    <location>
        <begin position="26"/>
        <end position="328"/>
    </location>
</feature>
<dbReference type="OMA" id="EGTHANN"/>
<sequence>MASLKTVFSLLFLISFSLNDSLTSATKTPASVVRETPLLLTYHNGPLLSGQITLNLLWYGNFTSSQRAIILDYLHSLSHPINPIPSHQNSSLSPPSVSQWWRTIGKYVVPNSQNTQKPAVLRVGKQAIHSSYSLGRFLTRANLSSLVRTLARPGSITLVLTAHDVNPEGFCLGTCGHHSWVRLPSLERAPYIWVGDSSSQCPGLCAWPFHKPAYGPQGPSLVAPNGDVGSDGLVMNIAKLLGGTVTNPLGGGFYEGEEELCMEEVGLCMEAGSACVGVYGKGAYPGYTGEVLVDELSGGSYNAVGMRGRKYLLPALWDPQTHKCETLV</sequence>
<evidence type="ECO:0000256" key="1">
    <source>
        <dbReference type="ARBA" id="ARBA00004271"/>
    </source>
</evidence>
<evidence type="ECO:0000256" key="3">
    <source>
        <dbReference type="ARBA" id="ARBA00022525"/>
    </source>
</evidence>
<evidence type="ECO:0000313" key="8">
    <source>
        <dbReference type="Proteomes" id="UP000017836"/>
    </source>
</evidence>
<keyword evidence="4 6" id="KW-0732">Signal</keyword>
<dbReference type="PANTHER" id="PTHR31279:SF54">
    <property type="entry name" value="PROTEIN EXORDIUM-RELATED"/>
    <property type="match status" value="1"/>
</dbReference>
<evidence type="ECO:0000256" key="6">
    <source>
        <dbReference type="SAM" id="SignalP"/>
    </source>
</evidence>
<protein>
    <submittedName>
        <fullName evidence="7">Uncharacterized protein</fullName>
    </submittedName>
</protein>
<dbReference type="AlphaFoldDB" id="U5CQQ4"/>
<feature type="signal peptide" evidence="6">
    <location>
        <begin position="1"/>
        <end position="25"/>
    </location>
</feature>
<comment type="subcellular location">
    <subcellularLocation>
        <location evidence="1">Secreted</location>
        <location evidence="1">Extracellular space</location>
        <location evidence="1">Apoplast</location>
    </subcellularLocation>
</comment>
<dbReference type="Pfam" id="PF04674">
    <property type="entry name" value="Phi_1"/>
    <property type="match status" value="1"/>
</dbReference>
<gene>
    <name evidence="7" type="ORF">AMTR_s00048p00063790</name>
</gene>